<dbReference type="GeneID" id="102150259"/>
<dbReference type="OrthoDB" id="9447832at2759"/>
<keyword evidence="12" id="KW-1185">Reference proteome</keyword>
<evidence type="ECO:0000256" key="5">
    <source>
        <dbReference type="ARBA" id="ARBA00023157"/>
    </source>
</evidence>
<dbReference type="GO" id="GO:0008009">
    <property type="term" value="F:chemokine activity"/>
    <property type="evidence" value="ECO:0000318"/>
    <property type="project" value="GO_Central"/>
</dbReference>
<dbReference type="AlphaFoldDB" id="A0A3Q2HK92"/>
<dbReference type="GO" id="GO:0061844">
    <property type="term" value="P:antimicrobial humoral immune response mediated by antimicrobial peptide"/>
    <property type="evidence" value="ECO:0000318"/>
    <property type="project" value="GO_Central"/>
</dbReference>
<keyword evidence="5" id="KW-1015">Disulfide bond</keyword>
<evidence type="ECO:0000256" key="3">
    <source>
        <dbReference type="ARBA" id="ARBA00022514"/>
    </source>
</evidence>
<dbReference type="GO" id="GO:0048245">
    <property type="term" value="P:eosinophil chemotaxis"/>
    <property type="evidence" value="ECO:0000318"/>
    <property type="project" value="GO_Central"/>
</dbReference>
<evidence type="ECO:0000256" key="1">
    <source>
        <dbReference type="ARBA" id="ARBA00010868"/>
    </source>
</evidence>
<dbReference type="Gene3D" id="2.40.50.40">
    <property type="match status" value="1"/>
</dbReference>
<dbReference type="KEGG" id="ecb:102150259"/>
<dbReference type="InterPro" id="IPR001811">
    <property type="entry name" value="Chemokine_IL8-like_dom"/>
</dbReference>
<feature type="domain" description="Chemokine interleukin-8-like" evidence="10">
    <location>
        <begin position="30"/>
        <end position="89"/>
    </location>
</feature>
<keyword evidence="4 9" id="KW-0732">Signal</keyword>
<proteinExistence type="inferred from homology"/>
<evidence type="ECO:0000256" key="4">
    <source>
        <dbReference type="ARBA" id="ARBA00022729"/>
    </source>
</evidence>
<keyword evidence="6" id="KW-0325">Glycoprotein</keyword>
<dbReference type="PANTHER" id="PTHR12015">
    <property type="entry name" value="SMALL INDUCIBLE CYTOKINE A"/>
    <property type="match status" value="1"/>
</dbReference>
<dbReference type="GO" id="GO:0030335">
    <property type="term" value="P:positive regulation of cell migration"/>
    <property type="evidence" value="ECO:0000318"/>
    <property type="project" value="GO_Central"/>
</dbReference>
<keyword evidence="2" id="KW-0145">Chemotaxis</keyword>
<dbReference type="FunCoup" id="A0A3Q2HK92">
    <property type="interactions" value="32"/>
</dbReference>
<dbReference type="Bgee" id="ENSECAG00000036873">
    <property type="expression patterns" value="Expressed in gluteus medius and 9 other cell types or tissues"/>
</dbReference>
<name>A0A3Q2HK92_HORSE</name>
<dbReference type="GO" id="GO:0070098">
    <property type="term" value="P:chemokine-mediated signaling pathway"/>
    <property type="evidence" value="ECO:0000318"/>
    <property type="project" value="GO_Central"/>
</dbReference>
<dbReference type="SMART" id="SM00199">
    <property type="entry name" value="SCY"/>
    <property type="match status" value="1"/>
</dbReference>
<evidence type="ECO:0000313" key="11">
    <source>
        <dbReference type="Ensembl" id="ENSECAP00000034342.1"/>
    </source>
</evidence>
<dbReference type="GeneTree" id="ENSGT01030000234760"/>
<reference evidence="11 12" key="1">
    <citation type="journal article" date="2009" name="Science">
        <title>Genome sequence, comparative analysis, and population genetics of the domestic horse.</title>
        <authorList>
            <consortium name="Broad Institute Genome Sequencing Platform"/>
            <consortium name="Broad Institute Whole Genome Assembly Team"/>
            <person name="Wade C.M."/>
            <person name="Giulotto E."/>
            <person name="Sigurdsson S."/>
            <person name="Zoli M."/>
            <person name="Gnerre S."/>
            <person name="Imsland F."/>
            <person name="Lear T.L."/>
            <person name="Adelson D.L."/>
            <person name="Bailey E."/>
            <person name="Bellone R.R."/>
            <person name="Bloecker H."/>
            <person name="Distl O."/>
            <person name="Edgar R.C."/>
            <person name="Garber M."/>
            <person name="Leeb T."/>
            <person name="Mauceli E."/>
            <person name="MacLeod J.N."/>
            <person name="Penedo M.C.T."/>
            <person name="Raison J.M."/>
            <person name="Sharpe T."/>
            <person name="Vogel J."/>
            <person name="Andersson L."/>
            <person name="Antczak D.F."/>
            <person name="Biagi T."/>
            <person name="Binns M.M."/>
            <person name="Chowdhary B.P."/>
            <person name="Coleman S.J."/>
            <person name="Della Valle G."/>
            <person name="Fryc S."/>
            <person name="Guerin G."/>
            <person name="Hasegawa T."/>
            <person name="Hill E.W."/>
            <person name="Jurka J."/>
            <person name="Kiialainen A."/>
            <person name="Lindgren G."/>
            <person name="Liu J."/>
            <person name="Magnani E."/>
            <person name="Mickelson J.R."/>
            <person name="Murray J."/>
            <person name="Nergadze S.G."/>
            <person name="Onofrio R."/>
            <person name="Pedroni S."/>
            <person name="Piras M.F."/>
            <person name="Raudsepp T."/>
            <person name="Rocchi M."/>
            <person name="Roeed K.H."/>
            <person name="Ryder O.A."/>
            <person name="Searle S."/>
            <person name="Skow L."/>
            <person name="Swinburne J.E."/>
            <person name="Syvaenen A.C."/>
            <person name="Tozaki T."/>
            <person name="Valberg S.J."/>
            <person name="Vaudin M."/>
            <person name="White J.R."/>
            <person name="Zody M.C."/>
            <person name="Lander E.S."/>
            <person name="Lindblad-Toh K."/>
        </authorList>
    </citation>
    <scope>NUCLEOTIDE SEQUENCE [LARGE SCALE GENOMIC DNA]</scope>
    <source>
        <strain evidence="11 12">Thoroughbred</strain>
    </source>
</reference>
<reference evidence="11" key="2">
    <citation type="submission" date="2025-08" db="UniProtKB">
        <authorList>
            <consortium name="Ensembl"/>
        </authorList>
    </citation>
    <scope>IDENTIFICATION</scope>
    <source>
        <strain evidence="11">Thoroughbred</strain>
    </source>
</reference>
<dbReference type="InterPro" id="IPR039809">
    <property type="entry name" value="Chemokine_b/g/d"/>
</dbReference>
<comment type="similarity">
    <text evidence="1">Belongs to the intercrine beta (chemokine CC) family.</text>
</comment>
<dbReference type="RefSeq" id="NP_001422854.1">
    <property type="nucleotide sequence ID" value="NM_001435925.1"/>
</dbReference>
<dbReference type="PANTHER" id="PTHR12015:SF5">
    <property type="entry name" value="C-C MOTIF CHEMOKINE 1"/>
    <property type="match status" value="1"/>
</dbReference>
<dbReference type="GO" id="GO:0006954">
    <property type="term" value="P:inflammatory response"/>
    <property type="evidence" value="ECO:0000318"/>
    <property type="project" value="GO_Central"/>
</dbReference>
<dbReference type="Pfam" id="PF00048">
    <property type="entry name" value="IL8"/>
    <property type="match status" value="1"/>
</dbReference>
<evidence type="ECO:0000256" key="2">
    <source>
        <dbReference type="ARBA" id="ARBA00022500"/>
    </source>
</evidence>
<evidence type="ECO:0000256" key="6">
    <source>
        <dbReference type="ARBA" id="ARBA00023180"/>
    </source>
</evidence>
<dbReference type="GO" id="GO:0005615">
    <property type="term" value="C:extracellular space"/>
    <property type="evidence" value="ECO:0000318"/>
    <property type="project" value="GO_Central"/>
</dbReference>
<protein>
    <recommendedName>
        <fullName evidence="7">C-C motif chemokine 1</fullName>
    </recommendedName>
    <alternativeName>
        <fullName evidence="8">Small-inducible cytokine A1</fullName>
    </alternativeName>
</protein>
<dbReference type="STRING" id="9796.ENSECAP00000034342"/>
<evidence type="ECO:0000313" key="12">
    <source>
        <dbReference type="Proteomes" id="UP000002281"/>
    </source>
</evidence>
<feature type="signal peptide" evidence="9">
    <location>
        <begin position="1"/>
        <end position="23"/>
    </location>
</feature>
<dbReference type="SUPFAM" id="SSF54117">
    <property type="entry name" value="Interleukin 8-like chemokines"/>
    <property type="match status" value="1"/>
</dbReference>
<gene>
    <name evidence="11" type="primary">CCL1</name>
</gene>
<dbReference type="FunFam" id="2.40.50.40:FF:000033">
    <property type="entry name" value="C-C motif chemokine 1"/>
    <property type="match status" value="1"/>
</dbReference>
<keyword evidence="3" id="KW-0202">Cytokine</keyword>
<sequence length="94" mass="10703">MKFIAVALVCLLLAGVWLQDADSKSMHVSSSNCCFTFMKKKISQEKIRCYRNTSSTCPYGDRLILQLRGGRQSCALKTARWVQEYLKSMKTCLL</sequence>
<reference evidence="11" key="3">
    <citation type="submission" date="2025-09" db="UniProtKB">
        <authorList>
            <consortium name="Ensembl"/>
        </authorList>
    </citation>
    <scope>IDENTIFICATION</scope>
    <source>
        <strain evidence="11">Thoroughbred</strain>
    </source>
</reference>
<dbReference type="InParanoid" id="A0A3Q2HK92"/>
<dbReference type="OMA" id="SSNCCFT"/>
<feature type="chain" id="PRO_5018581956" description="C-C motif chemokine 1" evidence="9">
    <location>
        <begin position="24"/>
        <end position="94"/>
    </location>
</feature>
<dbReference type="GO" id="GO:0048020">
    <property type="term" value="F:CCR chemokine receptor binding"/>
    <property type="evidence" value="ECO:0000318"/>
    <property type="project" value="GO_Central"/>
</dbReference>
<dbReference type="Proteomes" id="UP000002281">
    <property type="component" value="Chromosome 11"/>
</dbReference>
<dbReference type="SMR" id="A0A3Q2HK92"/>
<organism evidence="11 12">
    <name type="scientific">Equus caballus</name>
    <name type="common">Horse</name>
    <dbReference type="NCBI Taxonomy" id="9796"/>
    <lineage>
        <taxon>Eukaryota</taxon>
        <taxon>Metazoa</taxon>
        <taxon>Chordata</taxon>
        <taxon>Craniata</taxon>
        <taxon>Vertebrata</taxon>
        <taxon>Euteleostomi</taxon>
        <taxon>Mammalia</taxon>
        <taxon>Eutheria</taxon>
        <taxon>Laurasiatheria</taxon>
        <taxon>Perissodactyla</taxon>
        <taxon>Equidae</taxon>
        <taxon>Equus</taxon>
    </lineage>
</organism>
<accession>A0A3Q2HK92</accession>
<dbReference type="PaxDb" id="9796-ENSECAP00000034342"/>
<dbReference type="InterPro" id="IPR036048">
    <property type="entry name" value="Interleukin_8-like_sf"/>
</dbReference>
<dbReference type="Ensembl" id="ENSECAT00000055116.2">
    <property type="protein sequence ID" value="ENSECAP00000034342.1"/>
    <property type="gene ID" value="ENSECAG00000036873.2"/>
</dbReference>
<evidence type="ECO:0000259" key="10">
    <source>
        <dbReference type="SMART" id="SM00199"/>
    </source>
</evidence>
<evidence type="ECO:0000256" key="9">
    <source>
        <dbReference type="SAM" id="SignalP"/>
    </source>
</evidence>
<evidence type="ECO:0000256" key="8">
    <source>
        <dbReference type="ARBA" id="ARBA00082821"/>
    </source>
</evidence>
<dbReference type="CTD" id="6346"/>
<evidence type="ECO:0000256" key="7">
    <source>
        <dbReference type="ARBA" id="ARBA00074061"/>
    </source>
</evidence>